<evidence type="ECO:0000313" key="8">
    <source>
        <dbReference type="Proteomes" id="UP000215335"/>
    </source>
</evidence>
<proteinExistence type="predicted"/>
<organism evidence="7 8">
    <name type="scientific">Trichomalopsis sarcophagae</name>
    <dbReference type="NCBI Taxonomy" id="543379"/>
    <lineage>
        <taxon>Eukaryota</taxon>
        <taxon>Metazoa</taxon>
        <taxon>Ecdysozoa</taxon>
        <taxon>Arthropoda</taxon>
        <taxon>Hexapoda</taxon>
        <taxon>Insecta</taxon>
        <taxon>Pterygota</taxon>
        <taxon>Neoptera</taxon>
        <taxon>Endopterygota</taxon>
        <taxon>Hymenoptera</taxon>
        <taxon>Apocrita</taxon>
        <taxon>Proctotrupomorpha</taxon>
        <taxon>Chalcidoidea</taxon>
        <taxon>Pteromalidae</taxon>
        <taxon>Pteromalinae</taxon>
        <taxon>Trichomalopsis</taxon>
    </lineage>
</organism>
<evidence type="ECO:0000256" key="6">
    <source>
        <dbReference type="SAM" id="Phobius"/>
    </source>
</evidence>
<gene>
    <name evidence="7" type="ORF">TSAR_010552</name>
</gene>
<dbReference type="GO" id="GO:0045046">
    <property type="term" value="P:protein import into peroxisome membrane"/>
    <property type="evidence" value="ECO:0007669"/>
    <property type="project" value="TreeGrafter"/>
</dbReference>
<comment type="function">
    <text evidence="4">Involved in peroxisome biosynthesis and integrity. Assembles membrane vesicles before the matrix proteins are translocated. As a docking factor for PEX19, is necessary for the import of peroxisomal membrane proteins in the peroxisomes.</text>
</comment>
<sequence length="360" mass="41331">MFTRIRNFFYNHRRKFLFSGVFFGTLIILARYARSKLREWQEKEVNELLERSRRRQHFESTERTCDQTVLMLSKNLRTATTKCLDCEKIVNDLRNGSTDKISAWNRLKILAISRTATIIYSYTMLVITLRIQLNVLGGSMLKDSKIGDSSPQSSEKVDDRMKEKYLSLCEHLMEHGVEKLSLLLQEKVEEITASYSLGDKLHLRDVQHIYWAITSTVSAVEKRDPVKNISSYLIADDFVKNNQSDKPLAKLLDQTLDLLESQEVQDLMQTNLRSGFALLIDRISEYFNENAKSDGETSNGDNFVNLNAVTMPMAKIIPILNGQVPENPTPGDLPSDWLQRLLLSEELKALGANIYEAFCY</sequence>
<dbReference type="Proteomes" id="UP000215335">
    <property type="component" value="Unassembled WGS sequence"/>
</dbReference>
<comment type="subunit">
    <text evidence="1">Interacts with PEX19.</text>
</comment>
<dbReference type="AlphaFoldDB" id="A0A232EUA3"/>
<name>A0A232EUA3_9HYME</name>
<reference evidence="7 8" key="1">
    <citation type="journal article" date="2017" name="Curr. Biol.">
        <title>The Evolution of Venom by Co-option of Single-Copy Genes.</title>
        <authorList>
            <person name="Martinson E.O."/>
            <person name="Mrinalini"/>
            <person name="Kelkar Y.D."/>
            <person name="Chang C.H."/>
            <person name="Werren J.H."/>
        </authorList>
    </citation>
    <scope>NUCLEOTIDE SEQUENCE [LARGE SCALE GENOMIC DNA]</scope>
    <source>
        <strain evidence="7 8">Alberta</strain>
        <tissue evidence="7">Whole body</tissue>
    </source>
</reference>
<dbReference type="PANTHER" id="PTHR28080">
    <property type="entry name" value="PEROXISOMAL BIOGENESIS FACTOR 3"/>
    <property type="match status" value="1"/>
</dbReference>
<dbReference type="GO" id="GO:0030674">
    <property type="term" value="F:protein-macromolecule adaptor activity"/>
    <property type="evidence" value="ECO:0007669"/>
    <property type="project" value="TreeGrafter"/>
</dbReference>
<keyword evidence="6" id="KW-0812">Transmembrane</keyword>
<keyword evidence="6" id="KW-0472">Membrane</keyword>
<feature type="transmembrane region" description="Helical" evidence="6">
    <location>
        <begin position="16"/>
        <end position="33"/>
    </location>
</feature>
<dbReference type="InterPro" id="IPR006966">
    <property type="entry name" value="Peroxin-3"/>
</dbReference>
<keyword evidence="8" id="KW-1185">Reference proteome</keyword>
<accession>A0A232EUA3</accession>
<dbReference type="Pfam" id="PF04882">
    <property type="entry name" value="Peroxin-3"/>
    <property type="match status" value="2"/>
</dbReference>
<evidence type="ECO:0000256" key="1">
    <source>
        <dbReference type="ARBA" id="ARBA00011494"/>
    </source>
</evidence>
<evidence type="ECO:0000256" key="2">
    <source>
        <dbReference type="ARBA" id="ARBA00014294"/>
    </source>
</evidence>
<keyword evidence="3" id="KW-0962">Peroxisome biogenesis</keyword>
<comment type="caution">
    <text evidence="7">The sequence shown here is derived from an EMBL/GenBank/DDBJ whole genome shotgun (WGS) entry which is preliminary data.</text>
</comment>
<dbReference type="OrthoDB" id="45930at2759"/>
<dbReference type="STRING" id="543379.A0A232EUA3"/>
<evidence type="ECO:0000256" key="3">
    <source>
        <dbReference type="ARBA" id="ARBA00022593"/>
    </source>
</evidence>
<evidence type="ECO:0000256" key="5">
    <source>
        <dbReference type="ARBA" id="ARBA00029630"/>
    </source>
</evidence>
<keyword evidence="6" id="KW-1133">Transmembrane helix</keyword>
<dbReference type="PANTHER" id="PTHR28080:SF1">
    <property type="entry name" value="PEROXISOMAL BIOGENESIS FACTOR 3"/>
    <property type="match status" value="1"/>
</dbReference>
<dbReference type="EMBL" id="NNAY01002149">
    <property type="protein sequence ID" value="OXU21933.1"/>
    <property type="molecule type" value="Genomic_DNA"/>
</dbReference>
<evidence type="ECO:0000313" key="7">
    <source>
        <dbReference type="EMBL" id="OXU21933.1"/>
    </source>
</evidence>
<dbReference type="GO" id="GO:0005778">
    <property type="term" value="C:peroxisomal membrane"/>
    <property type="evidence" value="ECO:0007669"/>
    <property type="project" value="InterPro"/>
</dbReference>
<evidence type="ECO:0000256" key="4">
    <source>
        <dbReference type="ARBA" id="ARBA00025338"/>
    </source>
</evidence>
<protein>
    <recommendedName>
        <fullName evidence="2">Peroxisomal biogenesis factor 3</fullName>
    </recommendedName>
    <alternativeName>
        <fullName evidence="5">Peroxisomal assembly protein PEX3</fullName>
    </alternativeName>
</protein>